<proteinExistence type="predicted"/>
<dbReference type="InterPro" id="IPR010178">
    <property type="entry name" value="Lit"/>
</dbReference>
<accession>A0AA43UBV7</accession>
<evidence type="ECO:0000313" key="3">
    <source>
        <dbReference type="Proteomes" id="UP001171751"/>
    </source>
</evidence>
<evidence type="ECO:0000256" key="1">
    <source>
        <dbReference type="SAM" id="Phobius"/>
    </source>
</evidence>
<keyword evidence="1" id="KW-0472">Membrane</keyword>
<comment type="caution">
    <text evidence="2">The sequence shown here is derived from an EMBL/GenBank/DDBJ whole genome shotgun (WGS) entry which is preliminary data.</text>
</comment>
<feature type="transmembrane region" description="Helical" evidence="1">
    <location>
        <begin position="12"/>
        <end position="38"/>
    </location>
</feature>
<gene>
    <name evidence="2" type="ORF">Q4F26_02115</name>
</gene>
<keyword evidence="1" id="KW-1133">Transmembrane helix</keyword>
<dbReference type="NCBIfam" id="TIGR01906">
    <property type="entry name" value="integ_TIGR01906"/>
    <property type="match status" value="1"/>
</dbReference>
<dbReference type="EMBL" id="JAUNQW010000005">
    <property type="protein sequence ID" value="MDO5457118.1"/>
    <property type="molecule type" value="Genomic_DNA"/>
</dbReference>
<reference evidence="2" key="1">
    <citation type="submission" date="2023-07" db="EMBL/GenBank/DDBJ databases">
        <title>Between Cages and Wild: Unraveling the Impact of Captivity on Animal Microbiomes and Antimicrobial Resistance.</title>
        <authorList>
            <person name="Schmartz G.P."/>
            <person name="Rehner J."/>
            <person name="Schuff M.J."/>
            <person name="Becker S.L."/>
            <person name="Kravczyk M."/>
            <person name="Gurevich A."/>
            <person name="Francke R."/>
            <person name="Mueller R."/>
            <person name="Keller V."/>
            <person name="Keller A."/>
        </authorList>
    </citation>
    <scope>NUCLEOTIDE SEQUENCE</scope>
    <source>
        <strain evidence="2">S39M_St_73</strain>
    </source>
</reference>
<sequence>MDDKIMVIRLKDYAGWISIAVFILTLAISLVIILTPLYSLTAQALHLAENLGMSHEALMENYHILIQYLNFPWIEQLNMPDFPSSTSGLFHFYEVKRLFMINYILLLVSAVASYRYIASIRKRQNYLPLNHFFKWGSVVPLILVILLVLNFDWLFLTFHQLLFNNDAWIFNPVTDPIILALPQEFFMVCFAFVFIFIELVFISGYFLTKRKIKERRKRTD</sequence>
<dbReference type="Proteomes" id="UP001171751">
    <property type="component" value="Unassembled WGS sequence"/>
</dbReference>
<feature type="transmembrane region" description="Helical" evidence="1">
    <location>
        <begin position="98"/>
        <end position="117"/>
    </location>
</feature>
<keyword evidence="3" id="KW-1185">Reference proteome</keyword>
<dbReference type="AlphaFoldDB" id="A0AA43UBV7"/>
<dbReference type="Pfam" id="PF07314">
    <property type="entry name" value="Lit"/>
    <property type="match status" value="1"/>
</dbReference>
<name>A0AA43UBV7_9LACT</name>
<feature type="transmembrane region" description="Helical" evidence="1">
    <location>
        <begin position="185"/>
        <end position="208"/>
    </location>
</feature>
<organism evidence="2 3">
    <name type="scientific">Atopococcus tabaci</name>
    <dbReference type="NCBI Taxonomy" id="269774"/>
    <lineage>
        <taxon>Bacteria</taxon>
        <taxon>Bacillati</taxon>
        <taxon>Bacillota</taxon>
        <taxon>Bacilli</taxon>
        <taxon>Lactobacillales</taxon>
        <taxon>Carnobacteriaceae</taxon>
        <taxon>Atopococcus</taxon>
    </lineage>
</organism>
<keyword evidence="1" id="KW-0812">Transmembrane</keyword>
<evidence type="ECO:0000313" key="2">
    <source>
        <dbReference type="EMBL" id="MDO5457118.1"/>
    </source>
</evidence>
<protein>
    <submittedName>
        <fullName evidence="2">TIGR01906 family membrane protein</fullName>
    </submittedName>
</protein>
<feature type="transmembrane region" description="Helical" evidence="1">
    <location>
        <begin position="138"/>
        <end position="156"/>
    </location>
</feature>